<evidence type="ECO:0000256" key="1">
    <source>
        <dbReference type="SAM" id="MobiDB-lite"/>
    </source>
</evidence>
<proteinExistence type="predicted"/>
<keyword evidence="5" id="KW-1185">Reference proteome</keyword>
<dbReference type="SUPFAM" id="SSF51126">
    <property type="entry name" value="Pectin lyase-like"/>
    <property type="match status" value="1"/>
</dbReference>
<gene>
    <name evidence="4" type="ORF">DQ384_02195</name>
</gene>
<evidence type="ECO:0000313" key="5">
    <source>
        <dbReference type="Proteomes" id="UP000253094"/>
    </source>
</evidence>
<sequence length="458" mass="47801">MTPFSWRAGLSSPLALVLFAVPAVAVLDASAAETAGRARTRVQAAPDAGPRAGREPAGGAVTRAGRVYYVDAREGDDDASGAAPGKAWRSLAKASRARLRPGDALLFRRGGAWKGTLTLRGAGTEARPIIVGGYGEGARPVISGRKGDCVLVEGSRLRVSDLRAHDCGWAGFRVDGRRNDLRDVYADGNVAGVWVTERGAHNVIRNSRIVGNDRMSVDDDVADNDSGAFGVLLNGDDNHVIGNLIAGSYAPSHDYVYDGAAVEVYDGDRNVIARNVARDNETFTELGHGPGGTAEDNLFATNVVTSSHRRGSFLITRGPGHGVGPVEGTVAVGNSVYLSGRHTIGVSCADGCSGGILTLRNNVIKVGGPVGFEDGKGVDDAGGVYDGRRGRFSPGDRSVRADPRFRTRHDLRLRAGSPAIGQGVPLGPSWYGGAALAVDAVGRPIPRSKNPDAGAYQY</sequence>
<accession>A0A367FTZ2</accession>
<dbReference type="InterPro" id="IPR012334">
    <property type="entry name" value="Pectin_lyas_fold"/>
</dbReference>
<dbReference type="Gene3D" id="2.160.20.10">
    <property type="entry name" value="Single-stranded right-handed beta-helix, Pectin lyase-like"/>
    <property type="match status" value="1"/>
</dbReference>
<name>A0A367FTZ2_9ACTN</name>
<dbReference type="Proteomes" id="UP000253094">
    <property type="component" value="Unassembled WGS sequence"/>
</dbReference>
<dbReference type="EMBL" id="QOIL01000001">
    <property type="protein sequence ID" value="RCG33262.1"/>
    <property type="molecule type" value="Genomic_DNA"/>
</dbReference>
<dbReference type="AlphaFoldDB" id="A0A367FTZ2"/>
<dbReference type="InterPro" id="IPR011050">
    <property type="entry name" value="Pectin_lyase_fold/virulence"/>
</dbReference>
<dbReference type="OrthoDB" id="3333873at2"/>
<feature type="compositionally biased region" description="Low complexity" evidence="1">
    <location>
        <begin position="44"/>
        <end position="58"/>
    </location>
</feature>
<dbReference type="RefSeq" id="WP_114026926.1">
    <property type="nucleotide sequence ID" value="NZ_QOIL01000001.1"/>
</dbReference>
<dbReference type="Pfam" id="PF13229">
    <property type="entry name" value="Beta_helix"/>
    <property type="match status" value="1"/>
</dbReference>
<protein>
    <recommendedName>
        <fullName evidence="3">Right handed beta helix domain-containing protein</fullName>
    </recommendedName>
</protein>
<dbReference type="InterPro" id="IPR039448">
    <property type="entry name" value="Beta_helix"/>
</dbReference>
<feature type="chain" id="PRO_5039164913" description="Right handed beta helix domain-containing protein" evidence="2">
    <location>
        <begin position="26"/>
        <end position="458"/>
    </location>
</feature>
<evidence type="ECO:0000313" key="4">
    <source>
        <dbReference type="EMBL" id="RCG33262.1"/>
    </source>
</evidence>
<keyword evidence="2" id="KW-0732">Signal</keyword>
<feature type="region of interest" description="Disordered" evidence="1">
    <location>
        <begin position="36"/>
        <end position="58"/>
    </location>
</feature>
<feature type="signal peptide" evidence="2">
    <location>
        <begin position="1"/>
        <end position="25"/>
    </location>
</feature>
<comment type="caution">
    <text evidence="4">The sequence shown here is derived from an EMBL/GenBank/DDBJ whole genome shotgun (WGS) entry which is preliminary data.</text>
</comment>
<evidence type="ECO:0000259" key="3">
    <source>
        <dbReference type="Pfam" id="PF13229"/>
    </source>
</evidence>
<reference evidence="4 5" key="1">
    <citation type="submission" date="2018-06" db="EMBL/GenBank/DDBJ databases">
        <title>Sphaerisporangium craniellae sp. nov., isolated from a marine sponge in the South China Sea.</title>
        <authorList>
            <person name="Li L."/>
        </authorList>
    </citation>
    <scope>NUCLEOTIDE SEQUENCE [LARGE SCALE GENOMIC DNA]</scope>
    <source>
        <strain evidence="4 5">CCTCC AA 208026</strain>
    </source>
</reference>
<feature type="domain" description="Right handed beta helix" evidence="3">
    <location>
        <begin position="149"/>
        <end position="302"/>
    </location>
</feature>
<organism evidence="4 5">
    <name type="scientific">Sphaerisporangium album</name>
    <dbReference type="NCBI Taxonomy" id="509200"/>
    <lineage>
        <taxon>Bacteria</taxon>
        <taxon>Bacillati</taxon>
        <taxon>Actinomycetota</taxon>
        <taxon>Actinomycetes</taxon>
        <taxon>Streptosporangiales</taxon>
        <taxon>Streptosporangiaceae</taxon>
        <taxon>Sphaerisporangium</taxon>
    </lineage>
</organism>
<evidence type="ECO:0000256" key="2">
    <source>
        <dbReference type="SAM" id="SignalP"/>
    </source>
</evidence>